<keyword evidence="2" id="KW-1185">Reference proteome</keyword>
<evidence type="ECO:0000313" key="1">
    <source>
        <dbReference type="EMBL" id="KAF2467970.1"/>
    </source>
</evidence>
<gene>
    <name evidence="1" type="ORF">BDR25DRAFT_374284</name>
</gene>
<evidence type="ECO:0000313" key="2">
    <source>
        <dbReference type="Proteomes" id="UP000799755"/>
    </source>
</evidence>
<sequence>MSTFQRILSLGFIPILALLALQFYSPEAFQSFQDVMYPYQNLDVPFQWRRPRIVQLKTVLAGDMPNQQESIQIQFREFREKYGSKKPLISMFDQTVASSYPILLGGPRIIPDANIDISLAPLTLESNDTYPFCVGKAPQQRGQQSVLRLMLSAPLRSQDLVLPTPEELKSRDDALVIASLVVIEPEDVPNLVVPVNARVTKFVPYDLLLLLLTSNIRRTFLFQMADTGQSNIAFELEGPWLCPGLAKTKLIRMPLCSGQWSESTLVSASLAHRRYG</sequence>
<accession>A0ACB6QM41</accession>
<name>A0ACB6QM41_9PLEO</name>
<organism evidence="1 2">
    <name type="scientific">Lindgomyces ingoldianus</name>
    <dbReference type="NCBI Taxonomy" id="673940"/>
    <lineage>
        <taxon>Eukaryota</taxon>
        <taxon>Fungi</taxon>
        <taxon>Dikarya</taxon>
        <taxon>Ascomycota</taxon>
        <taxon>Pezizomycotina</taxon>
        <taxon>Dothideomycetes</taxon>
        <taxon>Pleosporomycetidae</taxon>
        <taxon>Pleosporales</taxon>
        <taxon>Lindgomycetaceae</taxon>
        <taxon>Lindgomyces</taxon>
    </lineage>
</organism>
<reference evidence="1" key="1">
    <citation type="journal article" date="2020" name="Stud. Mycol.">
        <title>101 Dothideomycetes genomes: a test case for predicting lifestyles and emergence of pathogens.</title>
        <authorList>
            <person name="Haridas S."/>
            <person name="Albert R."/>
            <person name="Binder M."/>
            <person name="Bloem J."/>
            <person name="Labutti K."/>
            <person name="Salamov A."/>
            <person name="Andreopoulos B."/>
            <person name="Baker S."/>
            <person name="Barry K."/>
            <person name="Bills G."/>
            <person name="Bluhm B."/>
            <person name="Cannon C."/>
            <person name="Castanera R."/>
            <person name="Culley D."/>
            <person name="Daum C."/>
            <person name="Ezra D."/>
            <person name="Gonzalez J."/>
            <person name="Henrissat B."/>
            <person name="Kuo A."/>
            <person name="Liang C."/>
            <person name="Lipzen A."/>
            <person name="Lutzoni F."/>
            <person name="Magnuson J."/>
            <person name="Mondo S."/>
            <person name="Nolan M."/>
            <person name="Ohm R."/>
            <person name="Pangilinan J."/>
            <person name="Park H.-J."/>
            <person name="Ramirez L."/>
            <person name="Alfaro M."/>
            <person name="Sun H."/>
            <person name="Tritt A."/>
            <person name="Yoshinaga Y."/>
            <person name="Zwiers L.-H."/>
            <person name="Turgeon B."/>
            <person name="Goodwin S."/>
            <person name="Spatafora J."/>
            <person name="Crous P."/>
            <person name="Grigoriev I."/>
        </authorList>
    </citation>
    <scope>NUCLEOTIDE SEQUENCE</scope>
    <source>
        <strain evidence="1">ATCC 200398</strain>
    </source>
</reference>
<comment type="caution">
    <text evidence="1">The sequence shown here is derived from an EMBL/GenBank/DDBJ whole genome shotgun (WGS) entry which is preliminary data.</text>
</comment>
<dbReference type="Proteomes" id="UP000799755">
    <property type="component" value="Unassembled WGS sequence"/>
</dbReference>
<proteinExistence type="predicted"/>
<dbReference type="EMBL" id="MU003518">
    <property type="protein sequence ID" value="KAF2467970.1"/>
    <property type="molecule type" value="Genomic_DNA"/>
</dbReference>
<protein>
    <submittedName>
        <fullName evidence="1">Uncharacterized protein</fullName>
    </submittedName>
</protein>